<keyword evidence="2" id="KW-1185">Reference proteome</keyword>
<evidence type="ECO:0000313" key="1">
    <source>
        <dbReference type="EMBL" id="OEU14371.1"/>
    </source>
</evidence>
<dbReference type="Proteomes" id="UP000095751">
    <property type="component" value="Unassembled WGS sequence"/>
</dbReference>
<evidence type="ECO:0000313" key="2">
    <source>
        <dbReference type="Proteomes" id="UP000095751"/>
    </source>
</evidence>
<protein>
    <submittedName>
        <fullName evidence="1">Uncharacterized protein</fullName>
    </submittedName>
</protein>
<name>A0A1E7F870_9STRA</name>
<accession>A0A1E7F870</accession>
<proteinExistence type="predicted"/>
<reference evidence="1 2" key="1">
    <citation type="submission" date="2016-09" db="EMBL/GenBank/DDBJ databases">
        <title>Extensive genetic diversity and differential bi-allelic expression allows diatom success in the polar Southern Ocean.</title>
        <authorList>
            <consortium name="DOE Joint Genome Institute"/>
            <person name="Mock T."/>
            <person name="Otillar R.P."/>
            <person name="Strauss J."/>
            <person name="Dupont C."/>
            <person name="Frickenhaus S."/>
            <person name="Maumus F."/>
            <person name="Mcmullan M."/>
            <person name="Sanges R."/>
            <person name="Schmutz J."/>
            <person name="Toseland A."/>
            <person name="Valas R."/>
            <person name="Veluchamy A."/>
            <person name="Ward B.J."/>
            <person name="Allen A."/>
            <person name="Barry K."/>
            <person name="Falciatore A."/>
            <person name="Ferrante M."/>
            <person name="Fortunato A.E."/>
            <person name="Gloeckner G."/>
            <person name="Gruber A."/>
            <person name="Hipkin R."/>
            <person name="Janech M."/>
            <person name="Kroth P."/>
            <person name="Leese F."/>
            <person name="Lindquist E."/>
            <person name="Lyon B.R."/>
            <person name="Martin J."/>
            <person name="Mayer C."/>
            <person name="Parker M."/>
            <person name="Quesneville H."/>
            <person name="Raymond J."/>
            <person name="Uhlig C."/>
            <person name="Valentin K.U."/>
            <person name="Worden A.Z."/>
            <person name="Armbrust E.V."/>
            <person name="Bowler C."/>
            <person name="Green B."/>
            <person name="Moulton V."/>
            <person name="Van Oosterhout C."/>
            <person name="Grigoriev I."/>
        </authorList>
    </citation>
    <scope>NUCLEOTIDE SEQUENCE [LARGE SCALE GENOMIC DNA]</scope>
    <source>
        <strain evidence="1 2">CCMP1102</strain>
    </source>
</reference>
<gene>
    <name evidence="1" type="ORF">FRACYDRAFT_240912</name>
</gene>
<sequence>MNTGIAGMIEKNEKSDNVDFSNNYIGERAMLSWSYCAYCGKSFSSVVTNKNKHKIECHDDDDQQQQQQQQRRCPFLICYDKTTETKFIRAACETCLWMNSGFSHGDVHGNICIYNKKSNS</sequence>
<dbReference type="KEGG" id="fcy:FRACYDRAFT_240912"/>
<dbReference type="EMBL" id="KV784360">
    <property type="protein sequence ID" value="OEU14371.1"/>
    <property type="molecule type" value="Genomic_DNA"/>
</dbReference>
<organism evidence="1 2">
    <name type="scientific">Fragilariopsis cylindrus CCMP1102</name>
    <dbReference type="NCBI Taxonomy" id="635003"/>
    <lineage>
        <taxon>Eukaryota</taxon>
        <taxon>Sar</taxon>
        <taxon>Stramenopiles</taxon>
        <taxon>Ochrophyta</taxon>
        <taxon>Bacillariophyta</taxon>
        <taxon>Bacillariophyceae</taxon>
        <taxon>Bacillariophycidae</taxon>
        <taxon>Bacillariales</taxon>
        <taxon>Bacillariaceae</taxon>
        <taxon>Fragilariopsis</taxon>
    </lineage>
</organism>
<dbReference type="InParanoid" id="A0A1E7F870"/>
<dbReference type="AlphaFoldDB" id="A0A1E7F870"/>